<evidence type="ECO:0000256" key="5">
    <source>
        <dbReference type="ARBA" id="ARBA00022792"/>
    </source>
</evidence>
<evidence type="ECO:0000256" key="4">
    <source>
        <dbReference type="ARBA" id="ARBA00022692"/>
    </source>
</evidence>
<dbReference type="AlphaFoldDB" id="A0A167WCE0"/>
<comment type="subcellular location">
    <subcellularLocation>
        <location evidence="1">Mitochondrion inner membrane</location>
        <topology evidence="1">Multi-pass membrane protein</topology>
    </subcellularLocation>
</comment>
<keyword evidence="3" id="KW-0813">Transport</keyword>
<keyword evidence="5" id="KW-0999">Mitochondrion inner membrane</keyword>
<evidence type="ECO:0000256" key="10">
    <source>
        <dbReference type="ARBA" id="ARBA00023136"/>
    </source>
</evidence>
<keyword evidence="7" id="KW-1133">Transmembrane helix</keyword>
<evidence type="ECO:0000256" key="7">
    <source>
        <dbReference type="ARBA" id="ARBA00022989"/>
    </source>
</evidence>
<name>A0A167WCE0_9AGAM</name>
<keyword evidence="4" id="KW-0812">Transmembrane</keyword>
<evidence type="ECO:0000256" key="2">
    <source>
        <dbReference type="ARBA" id="ARBA00008444"/>
    </source>
</evidence>
<organism evidence="11 12">
    <name type="scientific">Athelia psychrophila</name>
    <dbReference type="NCBI Taxonomy" id="1759441"/>
    <lineage>
        <taxon>Eukaryota</taxon>
        <taxon>Fungi</taxon>
        <taxon>Dikarya</taxon>
        <taxon>Basidiomycota</taxon>
        <taxon>Agaricomycotina</taxon>
        <taxon>Agaricomycetes</taxon>
        <taxon>Agaricomycetidae</taxon>
        <taxon>Atheliales</taxon>
        <taxon>Atheliaceae</taxon>
        <taxon>Athelia</taxon>
    </lineage>
</organism>
<evidence type="ECO:0000313" key="11">
    <source>
        <dbReference type="EMBL" id="KZP05930.1"/>
    </source>
</evidence>
<dbReference type="GO" id="GO:0008320">
    <property type="term" value="F:protein transmembrane transporter activity"/>
    <property type="evidence" value="ECO:0007669"/>
    <property type="project" value="TreeGrafter"/>
</dbReference>
<keyword evidence="12" id="KW-1185">Reference proteome</keyword>
<accession>A0A167WCE0</accession>
<dbReference type="OrthoDB" id="2261329at2759"/>
<dbReference type="Proteomes" id="UP000076532">
    <property type="component" value="Unassembled WGS sequence"/>
</dbReference>
<evidence type="ECO:0000256" key="3">
    <source>
        <dbReference type="ARBA" id="ARBA00022448"/>
    </source>
</evidence>
<feature type="non-terminal residue" evidence="11">
    <location>
        <position position="129"/>
    </location>
</feature>
<dbReference type="PANTHER" id="PTHR10485">
    <property type="entry name" value="MITOCHONDRIAL IMPORT INNER MEMBRANE TRANSLOCASE SUBUNIT TIM-17"/>
    <property type="match status" value="1"/>
</dbReference>
<reference evidence="11 12" key="1">
    <citation type="journal article" date="2016" name="Mol. Biol. Evol.">
        <title>Comparative Genomics of Early-Diverging Mushroom-Forming Fungi Provides Insights into the Origins of Lignocellulose Decay Capabilities.</title>
        <authorList>
            <person name="Nagy L.G."/>
            <person name="Riley R."/>
            <person name="Tritt A."/>
            <person name="Adam C."/>
            <person name="Daum C."/>
            <person name="Floudas D."/>
            <person name="Sun H."/>
            <person name="Yadav J.S."/>
            <person name="Pangilinan J."/>
            <person name="Larsson K.H."/>
            <person name="Matsuura K."/>
            <person name="Barry K."/>
            <person name="Labutti K."/>
            <person name="Kuo R."/>
            <person name="Ohm R.A."/>
            <person name="Bhattacharya S.S."/>
            <person name="Shirouzu T."/>
            <person name="Yoshinaga Y."/>
            <person name="Martin F.M."/>
            <person name="Grigoriev I.V."/>
            <person name="Hibbett D.S."/>
        </authorList>
    </citation>
    <scope>NUCLEOTIDE SEQUENCE [LARGE SCALE GENOMIC DNA]</scope>
    <source>
        <strain evidence="11 12">CBS 109695</strain>
    </source>
</reference>
<dbReference type="Pfam" id="PF02466">
    <property type="entry name" value="Tim17"/>
    <property type="match status" value="1"/>
</dbReference>
<keyword evidence="9" id="KW-0496">Mitochondrion</keyword>
<dbReference type="PANTHER" id="PTHR10485:SF0">
    <property type="entry name" value="AT05822P-RELATED"/>
    <property type="match status" value="1"/>
</dbReference>
<dbReference type="EMBL" id="KV417811">
    <property type="protein sequence ID" value="KZP05930.1"/>
    <property type="molecule type" value="Genomic_DNA"/>
</dbReference>
<dbReference type="GO" id="GO:0030150">
    <property type="term" value="P:protein import into mitochondrial matrix"/>
    <property type="evidence" value="ECO:0007669"/>
    <property type="project" value="TreeGrafter"/>
</dbReference>
<sequence length="129" mass="13237">MQITKATPAHGSSSATLAVHSPCAPLAEAFAAASRARLTPPGYVPFPSPPTPDLTCTLTMLHIRYAQARHPVSGGNFGVWGCMLSSFDSAIKGYRQNEDAWNAIPAGSLTGGCLALRSGPKSALGSAVA</sequence>
<protein>
    <submittedName>
        <fullName evidence="11">Uncharacterized protein</fullName>
    </submittedName>
</protein>
<evidence type="ECO:0000313" key="12">
    <source>
        <dbReference type="Proteomes" id="UP000076532"/>
    </source>
</evidence>
<keyword evidence="6" id="KW-0653">Protein transport</keyword>
<dbReference type="GO" id="GO:0005744">
    <property type="term" value="C:TIM23 mitochondrial import inner membrane translocase complex"/>
    <property type="evidence" value="ECO:0007669"/>
    <property type="project" value="TreeGrafter"/>
</dbReference>
<evidence type="ECO:0000256" key="6">
    <source>
        <dbReference type="ARBA" id="ARBA00022927"/>
    </source>
</evidence>
<comment type="similarity">
    <text evidence="2">Belongs to the Tim17/Tim22/Tim23 family.</text>
</comment>
<proteinExistence type="inferred from homology"/>
<keyword evidence="8" id="KW-0811">Translocation</keyword>
<evidence type="ECO:0000256" key="1">
    <source>
        <dbReference type="ARBA" id="ARBA00004448"/>
    </source>
</evidence>
<evidence type="ECO:0000256" key="8">
    <source>
        <dbReference type="ARBA" id="ARBA00023010"/>
    </source>
</evidence>
<evidence type="ECO:0000256" key="9">
    <source>
        <dbReference type="ARBA" id="ARBA00023128"/>
    </source>
</evidence>
<dbReference type="STRING" id="436010.A0A167WCE0"/>
<gene>
    <name evidence="11" type="ORF">FIBSPDRAFT_876983</name>
</gene>
<keyword evidence="10" id="KW-0472">Membrane</keyword>